<keyword evidence="2" id="KW-0540">Nuclease</keyword>
<keyword evidence="4" id="KW-0269">Exonuclease</keyword>
<dbReference type="PANTHER" id="PTHR11046:SF0">
    <property type="entry name" value="OLIGORIBONUCLEASE, MITOCHONDRIAL"/>
    <property type="match status" value="1"/>
</dbReference>
<gene>
    <name evidence="7" type="primary">LOC108011891</name>
</gene>
<dbReference type="GO" id="GO:0005739">
    <property type="term" value="C:mitochondrion"/>
    <property type="evidence" value="ECO:0007669"/>
    <property type="project" value="TreeGrafter"/>
</dbReference>
<evidence type="ECO:0000256" key="1">
    <source>
        <dbReference type="ARBA" id="ARBA00009921"/>
    </source>
</evidence>
<name>A0AB39ZBZ0_DROSZ</name>
<feature type="domain" description="Exonuclease" evidence="5">
    <location>
        <begin position="45"/>
        <end position="219"/>
    </location>
</feature>
<dbReference type="InterPro" id="IPR013520">
    <property type="entry name" value="Ribonucl_H"/>
</dbReference>
<dbReference type="SUPFAM" id="SSF53098">
    <property type="entry name" value="Ribonuclease H-like"/>
    <property type="match status" value="1"/>
</dbReference>
<reference evidence="7" key="1">
    <citation type="submission" date="2025-08" db="UniProtKB">
        <authorList>
            <consortium name="RefSeq"/>
        </authorList>
    </citation>
    <scope>IDENTIFICATION</scope>
</reference>
<evidence type="ECO:0000259" key="5">
    <source>
        <dbReference type="SMART" id="SM00479"/>
    </source>
</evidence>
<dbReference type="GO" id="GO:0003676">
    <property type="term" value="F:nucleic acid binding"/>
    <property type="evidence" value="ECO:0007669"/>
    <property type="project" value="InterPro"/>
</dbReference>
<dbReference type="InterPro" id="IPR012337">
    <property type="entry name" value="RNaseH-like_sf"/>
</dbReference>
<dbReference type="NCBIfam" id="NF003765">
    <property type="entry name" value="PRK05359.1"/>
    <property type="match status" value="1"/>
</dbReference>
<dbReference type="InterPro" id="IPR022894">
    <property type="entry name" value="Oligoribonuclease"/>
</dbReference>
<accession>A0AB39ZBZ0</accession>
<keyword evidence="3" id="KW-0378">Hydrolase</keyword>
<dbReference type="SMART" id="SM00479">
    <property type="entry name" value="EXOIII"/>
    <property type="match status" value="1"/>
</dbReference>
<dbReference type="Gene3D" id="3.30.420.10">
    <property type="entry name" value="Ribonuclease H-like superfamily/Ribonuclease H"/>
    <property type="match status" value="1"/>
</dbReference>
<dbReference type="GO" id="GO:0000175">
    <property type="term" value="F:3'-5'-RNA exonuclease activity"/>
    <property type="evidence" value="ECO:0007669"/>
    <property type="project" value="InterPro"/>
</dbReference>
<proteinExistence type="inferred from homology"/>
<sequence length="219" mass="25284">MLMIPQLQRLGLFVSRRFLGTNSFITSNSTARMSSNQNVSGLDTDIVWMDLEMTGLDIEKDKILEVSCIITDKDLNIKSEGPSFAINHPQEVYETMTEWCMKHHYESGLIDRCKSSDVKPEQASDLLLSYLKKNIPKRSCPLGGNSVYMDRLFINRFMPLVDEYLHYRIVDVSTIKELARRWCPEVAKAAPKKAFAHRSRDDILESISELKYYKANFFK</sequence>
<keyword evidence="6" id="KW-1185">Reference proteome</keyword>
<dbReference type="InterPro" id="IPR036397">
    <property type="entry name" value="RNaseH_sf"/>
</dbReference>
<evidence type="ECO:0000313" key="6">
    <source>
        <dbReference type="Proteomes" id="UP001652628"/>
    </source>
</evidence>
<dbReference type="CDD" id="cd06135">
    <property type="entry name" value="Orn"/>
    <property type="match status" value="1"/>
</dbReference>
<organism evidence="6 7">
    <name type="scientific">Drosophila suzukii</name>
    <name type="common">Spotted-wing drosophila fruit fly</name>
    <dbReference type="NCBI Taxonomy" id="28584"/>
    <lineage>
        <taxon>Eukaryota</taxon>
        <taxon>Metazoa</taxon>
        <taxon>Ecdysozoa</taxon>
        <taxon>Arthropoda</taxon>
        <taxon>Hexapoda</taxon>
        <taxon>Insecta</taxon>
        <taxon>Pterygota</taxon>
        <taxon>Neoptera</taxon>
        <taxon>Endopterygota</taxon>
        <taxon>Diptera</taxon>
        <taxon>Brachycera</taxon>
        <taxon>Muscomorpha</taxon>
        <taxon>Ephydroidea</taxon>
        <taxon>Drosophilidae</taxon>
        <taxon>Drosophila</taxon>
        <taxon>Sophophora</taxon>
    </lineage>
</organism>
<dbReference type="PANTHER" id="PTHR11046">
    <property type="entry name" value="OLIGORIBONUCLEASE, MITOCHONDRIAL"/>
    <property type="match status" value="1"/>
</dbReference>
<dbReference type="Proteomes" id="UP001652628">
    <property type="component" value="Chromosome 3"/>
</dbReference>
<comment type="similarity">
    <text evidence="1">Belongs to the oligoribonuclease family.</text>
</comment>
<dbReference type="Pfam" id="PF00929">
    <property type="entry name" value="RNase_T"/>
    <property type="match status" value="1"/>
</dbReference>
<protein>
    <submittedName>
        <fullName evidence="7">Probable oligoribonuclease</fullName>
    </submittedName>
</protein>
<evidence type="ECO:0000313" key="7">
    <source>
        <dbReference type="RefSeq" id="XP_016932627.4"/>
    </source>
</evidence>
<dbReference type="RefSeq" id="XP_016932627.4">
    <property type="nucleotide sequence ID" value="XM_017077138.4"/>
</dbReference>
<dbReference type="GeneID" id="108011891"/>
<evidence type="ECO:0000256" key="2">
    <source>
        <dbReference type="ARBA" id="ARBA00022722"/>
    </source>
</evidence>
<evidence type="ECO:0000256" key="3">
    <source>
        <dbReference type="ARBA" id="ARBA00022801"/>
    </source>
</evidence>
<evidence type="ECO:0000256" key="4">
    <source>
        <dbReference type="ARBA" id="ARBA00022839"/>
    </source>
</evidence>
<dbReference type="AlphaFoldDB" id="A0AB39ZBZ0"/>